<dbReference type="SUPFAM" id="SSF56762">
    <property type="entry name" value="HydB/Nqo4-like"/>
    <property type="match status" value="1"/>
</dbReference>
<dbReference type="AlphaFoldDB" id="A0A853F1U1"/>
<keyword evidence="1" id="KW-0533">Nickel</keyword>
<protein>
    <submittedName>
        <fullName evidence="2">Nickel-dependent hydrogenase large subunit</fullName>
    </submittedName>
</protein>
<evidence type="ECO:0000313" key="2">
    <source>
        <dbReference type="EMBL" id="NYT27478.1"/>
    </source>
</evidence>
<dbReference type="PANTHER" id="PTHR42958">
    <property type="entry name" value="HYDROGENASE-2 LARGE CHAIN"/>
    <property type="match status" value="1"/>
</dbReference>
<accession>A0A853F1U1</accession>
<feature type="binding site" evidence="1">
    <location>
        <position position="339"/>
    </location>
    <ligand>
        <name>Mg(2+)</name>
        <dbReference type="ChEBI" id="CHEBI:18420"/>
    </ligand>
</feature>
<dbReference type="Proteomes" id="UP000568751">
    <property type="component" value="Unassembled WGS sequence"/>
</dbReference>
<reference evidence="2 3" key="1">
    <citation type="submission" date="2020-05" db="EMBL/GenBank/DDBJ databases">
        <title>Horizontal transmission and recombination maintain forever young bacterial symbiont genomes.</title>
        <authorList>
            <person name="Russell S.L."/>
            <person name="Pepper-Tunick E."/>
            <person name="Svedberg J."/>
            <person name="Byrne A."/>
            <person name="Ruelas Castillo J."/>
            <person name="Vollmers C."/>
            <person name="Beinart R.A."/>
            <person name="Corbett-Detig R."/>
        </authorList>
    </citation>
    <scope>NUCLEOTIDE SEQUENCE [LARGE SCALE GENOMIC DNA]</scope>
    <source>
        <strain evidence="2">455</strain>
    </source>
</reference>
<dbReference type="InterPro" id="IPR029014">
    <property type="entry name" value="NiFe-Hase_large"/>
</dbReference>
<comment type="cofactor">
    <cofactor evidence="1">
        <name>Ni(2+)</name>
        <dbReference type="ChEBI" id="CHEBI:49786"/>
    </cofactor>
</comment>
<evidence type="ECO:0000313" key="3">
    <source>
        <dbReference type="Proteomes" id="UP000568751"/>
    </source>
</evidence>
<proteinExistence type="predicted"/>
<dbReference type="PANTHER" id="PTHR42958:SF4">
    <property type="entry name" value="HYDROGENASE EXPRESSION_FORMATION PROTEIN HUPK"/>
    <property type="match status" value="1"/>
</dbReference>
<dbReference type="EMBL" id="JACCHT010000001">
    <property type="protein sequence ID" value="NYT27478.1"/>
    <property type="molecule type" value="Genomic_DNA"/>
</dbReference>
<evidence type="ECO:0000256" key="1">
    <source>
        <dbReference type="PIRSR" id="PIRSR601501-1"/>
    </source>
</evidence>
<name>A0A853F1U1_9GAMM</name>
<gene>
    <name evidence="2" type="ORF">H0A76_05990</name>
</gene>
<dbReference type="Gene3D" id="1.10.645.10">
    <property type="entry name" value="Cytochrome-c3 Hydrogenase, chain B"/>
    <property type="match status" value="2"/>
</dbReference>
<keyword evidence="1" id="KW-0479">Metal-binding</keyword>
<dbReference type="InterPro" id="IPR001501">
    <property type="entry name" value="Ni-dep_hyd_lsu"/>
</dbReference>
<dbReference type="Pfam" id="PF00374">
    <property type="entry name" value="NiFeSe_Hases"/>
    <property type="match status" value="1"/>
</dbReference>
<organism evidence="2 3">
    <name type="scientific">Candidatus Thiodubiliella endoseptemdiera</name>
    <dbReference type="NCBI Taxonomy" id="2738886"/>
    <lineage>
        <taxon>Bacteria</taxon>
        <taxon>Pseudomonadati</taxon>
        <taxon>Pseudomonadota</taxon>
        <taxon>Gammaproteobacteria</taxon>
        <taxon>Candidatus Pseudothioglobaceae</taxon>
        <taxon>Candidatus Thiodubiliella</taxon>
    </lineage>
</organism>
<sequence length="392" mass="43624">MSIEGEIKINITVRGKGIQSIAITSSRPLQITKIFAKKSIQAVSKTMNILYQLCNTAHRFAFLSLLKQSNVIELSKNEILAYQLLLDLETIKEHCFSIASKWSGDNTIDTNVVSVLATIKQISTTLFTDCDPLGINDKRLTSFDNIKALVLLLEQQLQIFLIGKRSSEVLSGVSIFANIDNFNQWLDIGTSSSAIFLRGLKENKLSDLGNVDAVYLSNLSTNEMSNMLDNPDFIKHPTDGNKPCETTPYSRQIDKPLIQQLTAANGSGLLSRSVAQLLEIFTLFDKVNTDYIAIKSEDICYQVQYPMHSTNALNQLEAARGKLIHQVSIGSDCVNNYQILSPTQWNFHPKGILYAMIKSLNFENKQDLSNKVKLLVDAIDPCVGYSIAVDYA</sequence>
<dbReference type="InterPro" id="IPR050867">
    <property type="entry name" value="NiFe/NiFeSe_hydrgnase_LSU"/>
</dbReference>
<keyword evidence="1" id="KW-0460">Magnesium</keyword>
<dbReference type="GO" id="GO:0016151">
    <property type="term" value="F:nickel cation binding"/>
    <property type="evidence" value="ECO:0007669"/>
    <property type="project" value="InterPro"/>
</dbReference>
<feature type="binding site" evidence="1">
    <location>
        <position position="382"/>
    </location>
    <ligand>
        <name>Ni(2+)</name>
        <dbReference type="ChEBI" id="CHEBI:49786"/>
    </ligand>
</feature>
<comment type="caution">
    <text evidence="2">The sequence shown here is derived from an EMBL/GenBank/DDBJ whole genome shotgun (WGS) entry which is preliminary data.</text>
</comment>